<protein>
    <submittedName>
        <fullName evidence="1">Uncharacterized protein</fullName>
    </submittedName>
</protein>
<dbReference type="Proteomes" id="UP000798662">
    <property type="component" value="Chromosome 2"/>
</dbReference>
<evidence type="ECO:0000313" key="2">
    <source>
        <dbReference type="Proteomes" id="UP000798662"/>
    </source>
</evidence>
<dbReference type="EMBL" id="CM020619">
    <property type="protein sequence ID" value="KAK1865144.1"/>
    <property type="molecule type" value="Genomic_DNA"/>
</dbReference>
<proteinExistence type="predicted"/>
<comment type="caution">
    <text evidence="1">The sequence shown here is derived from an EMBL/GenBank/DDBJ whole genome shotgun (WGS) entry which is preliminary data.</text>
</comment>
<name>A0ACC3C4A0_PYRYE</name>
<gene>
    <name evidence="1" type="ORF">I4F81_007679</name>
</gene>
<organism evidence="1 2">
    <name type="scientific">Pyropia yezoensis</name>
    <name type="common">Susabi-nori</name>
    <name type="synonym">Porphyra yezoensis</name>
    <dbReference type="NCBI Taxonomy" id="2788"/>
    <lineage>
        <taxon>Eukaryota</taxon>
        <taxon>Rhodophyta</taxon>
        <taxon>Bangiophyceae</taxon>
        <taxon>Bangiales</taxon>
        <taxon>Bangiaceae</taxon>
        <taxon>Pyropia</taxon>
    </lineage>
</organism>
<evidence type="ECO:0000313" key="1">
    <source>
        <dbReference type="EMBL" id="KAK1865144.1"/>
    </source>
</evidence>
<keyword evidence="2" id="KW-1185">Reference proteome</keyword>
<sequence>MAPATALVTVGSTSFDALVAAAVTPPVVVALTARGIGRLLIQYGRGAAPPALPLPSPPPPSAPSPGAAPSPPLPPLEVVAFAFKPSLASDMAAASLVVTHGGAGSVLEALRSGVPTVVVVNGGLMDNHQTELATALAEGGHAATAAPTAEALAAVVGGWAWEKRAPLPPPRGGVFGGVLAQELVVAYDPWG</sequence>
<accession>A0ACC3C4A0</accession>
<reference evidence="1" key="1">
    <citation type="submission" date="2019-11" db="EMBL/GenBank/DDBJ databases">
        <title>Nori genome reveals adaptations in red seaweeds to the harsh intertidal environment.</title>
        <authorList>
            <person name="Wang D."/>
            <person name="Mao Y."/>
        </authorList>
    </citation>
    <scope>NUCLEOTIDE SEQUENCE</scope>
    <source>
        <tissue evidence="1">Gametophyte</tissue>
    </source>
</reference>